<reference evidence="5" key="1">
    <citation type="submission" date="2022-10" db="EMBL/GenBank/DDBJ databases">
        <title>The WGS of Solirubrobacter sp. CPCC 204708.</title>
        <authorList>
            <person name="Jiang Z."/>
        </authorList>
    </citation>
    <scope>NUCLEOTIDE SEQUENCE</scope>
    <source>
        <strain evidence="5">CPCC 204708</strain>
    </source>
</reference>
<dbReference type="RefSeq" id="WP_270006849.1">
    <property type="nucleotide sequence ID" value="NZ_JAPCID010000072.1"/>
</dbReference>
<dbReference type="PRINTS" id="PR00038">
    <property type="entry name" value="HTHLUXR"/>
</dbReference>
<dbReference type="PANTHER" id="PTHR44688:SF16">
    <property type="entry name" value="DNA-BINDING TRANSCRIPTIONAL ACTIVATOR DEVR_DOSR"/>
    <property type="match status" value="1"/>
</dbReference>
<evidence type="ECO:0000259" key="4">
    <source>
        <dbReference type="PROSITE" id="PS50043"/>
    </source>
</evidence>
<dbReference type="EMBL" id="JAPCID010000072">
    <property type="protein sequence ID" value="MDA0142049.1"/>
    <property type="molecule type" value="Genomic_DNA"/>
</dbReference>
<dbReference type="Proteomes" id="UP001147700">
    <property type="component" value="Unassembled WGS sequence"/>
</dbReference>
<accession>A0ABT4RTZ2</accession>
<dbReference type="CDD" id="cd06170">
    <property type="entry name" value="LuxR_C_like"/>
    <property type="match status" value="1"/>
</dbReference>
<dbReference type="PROSITE" id="PS50043">
    <property type="entry name" value="HTH_LUXR_2"/>
    <property type="match status" value="1"/>
</dbReference>
<dbReference type="Pfam" id="PF00196">
    <property type="entry name" value="GerE"/>
    <property type="match status" value="1"/>
</dbReference>
<dbReference type="SUPFAM" id="SSF46894">
    <property type="entry name" value="C-terminal effector domain of the bipartite response regulators"/>
    <property type="match status" value="1"/>
</dbReference>
<name>A0ABT4RTZ2_9ACTN</name>
<protein>
    <submittedName>
        <fullName evidence="5">Helix-turn-helix transcriptional regulator</fullName>
    </submittedName>
</protein>
<keyword evidence="6" id="KW-1185">Reference proteome</keyword>
<dbReference type="SMART" id="SM00421">
    <property type="entry name" value="HTH_LUXR"/>
    <property type="match status" value="1"/>
</dbReference>
<organism evidence="5 6">
    <name type="scientific">Solirubrobacter deserti</name>
    <dbReference type="NCBI Taxonomy" id="2282478"/>
    <lineage>
        <taxon>Bacteria</taxon>
        <taxon>Bacillati</taxon>
        <taxon>Actinomycetota</taxon>
        <taxon>Thermoleophilia</taxon>
        <taxon>Solirubrobacterales</taxon>
        <taxon>Solirubrobacteraceae</taxon>
        <taxon>Solirubrobacter</taxon>
    </lineage>
</organism>
<comment type="caution">
    <text evidence="5">The sequence shown here is derived from an EMBL/GenBank/DDBJ whole genome shotgun (WGS) entry which is preliminary data.</text>
</comment>
<dbReference type="InterPro" id="IPR000792">
    <property type="entry name" value="Tscrpt_reg_LuxR_C"/>
</dbReference>
<dbReference type="PANTHER" id="PTHR44688">
    <property type="entry name" value="DNA-BINDING TRANSCRIPTIONAL ACTIVATOR DEVR_DOSR"/>
    <property type="match status" value="1"/>
</dbReference>
<sequence length="261" mass="28028">MIASPKSADRYCSGYSRRLGGDAWGDDERLAWYALDWITTVVPAAAVLSPVDRRLELFTAGPVVAKVDGPQGRLDLTRLRPEYLSRARTFDPFAPSRWNRGAATVVGPADVGGQDALARSSYGAFLAAHGVGTQVSVFFRDGGRIAGAMLLFRRRDDPPLTQAESVLLRRVQPFLELALAYGGRAVEPAATEPLLASGLTPRQIEVARLAAAGATNAEIARALFVSIPTVKTHMNQVLAKLGLRSRTELVTFLRGTRAGDG</sequence>
<evidence type="ECO:0000256" key="3">
    <source>
        <dbReference type="ARBA" id="ARBA00023163"/>
    </source>
</evidence>
<dbReference type="InterPro" id="IPR036388">
    <property type="entry name" value="WH-like_DNA-bd_sf"/>
</dbReference>
<gene>
    <name evidence="5" type="ORF">OJ962_31475</name>
</gene>
<keyword evidence="3" id="KW-0804">Transcription</keyword>
<keyword evidence="1" id="KW-0805">Transcription regulation</keyword>
<evidence type="ECO:0000313" key="5">
    <source>
        <dbReference type="EMBL" id="MDA0142049.1"/>
    </source>
</evidence>
<dbReference type="InterPro" id="IPR016032">
    <property type="entry name" value="Sig_transdc_resp-reg_C-effctor"/>
</dbReference>
<evidence type="ECO:0000256" key="2">
    <source>
        <dbReference type="ARBA" id="ARBA00023125"/>
    </source>
</evidence>
<feature type="domain" description="HTH luxR-type" evidence="4">
    <location>
        <begin position="192"/>
        <end position="257"/>
    </location>
</feature>
<dbReference type="Gene3D" id="1.10.10.10">
    <property type="entry name" value="Winged helix-like DNA-binding domain superfamily/Winged helix DNA-binding domain"/>
    <property type="match status" value="1"/>
</dbReference>
<evidence type="ECO:0000313" key="6">
    <source>
        <dbReference type="Proteomes" id="UP001147700"/>
    </source>
</evidence>
<evidence type="ECO:0000256" key="1">
    <source>
        <dbReference type="ARBA" id="ARBA00023015"/>
    </source>
</evidence>
<proteinExistence type="predicted"/>
<keyword evidence="2" id="KW-0238">DNA-binding</keyword>